<dbReference type="AlphaFoldDB" id="A0A367ZSL1"/>
<evidence type="ECO:0000256" key="2">
    <source>
        <dbReference type="ARBA" id="ARBA00022553"/>
    </source>
</evidence>
<accession>A0A367ZSL1</accession>
<protein>
    <submittedName>
        <fullName evidence="4">Acyl carrier protein</fullName>
    </submittedName>
</protein>
<dbReference type="Pfam" id="PF00550">
    <property type="entry name" value="PP-binding"/>
    <property type="match status" value="1"/>
</dbReference>
<dbReference type="InterPro" id="IPR036736">
    <property type="entry name" value="ACP-like_sf"/>
</dbReference>
<dbReference type="PROSITE" id="PS00012">
    <property type="entry name" value="PHOSPHOPANTETHEINE"/>
    <property type="match status" value="1"/>
</dbReference>
<comment type="caution">
    <text evidence="4">The sequence shown here is derived from an EMBL/GenBank/DDBJ whole genome shotgun (WGS) entry which is preliminary data.</text>
</comment>
<dbReference type="InterPro" id="IPR009081">
    <property type="entry name" value="PP-bd_ACP"/>
</dbReference>
<name>A0A367ZSL1_9BACT</name>
<sequence length="134" mass="14908">MTDSEIFEKLQGLLQSVLGVKADQIKPESVLVKDLGAESIDLLDLSFLIEDTFGITIEPNEFEKEVKARLPGGVFEKEGFLTDEALAELRQALPEVDQSRLVPGFRKAEIPSLLTVSVFVRLIRRKLDAKANQP</sequence>
<evidence type="ECO:0000313" key="4">
    <source>
        <dbReference type="EMBL" id="RCK81135.1"/>
    </source>
</evidence>
<dbReference type="SUPFAM" id="SSF47336">
    <property type="entry name" value="ACP-like"/>
    <property type="match status" value="1"/>
</dbReference>
<evidence type="ECO:0000313" key="5">
    <source>
        <dbReference type="Proteomes" id="UP000252355"/>
    </source>
</evidence>
<dbReference type="Proteomes" id="UP000252355">
    <property type="component" value="Unassembled WGS sequence"/>
</dbReference>
<dbReference type="Gene3D" id="1.10.1200.10">
    <property type="entry name" value="ACP-like"/>
    <property type="match status" value="1"/>
</dbReference>
<evidence type="ECO:0000256" key="1">
    <source>
        <dbReference type="ARBA" id="ARBA00022450"/>
    </source>
</evidence>
<reference evidence="4 5" key="1">
    <citation type="submission" date="2018-05" db="EMBL/GenBank/DDBJ databases">
        <title>A metagenomic window into the 2 km-deep terrestrial subsurface aquifer revealed taxonomically and functionally diverse microbial community comprising novel uncultured bacterial lineages.</title>
        <authorList>
            <person name="Kadnikov V.V."/>
            <person name="Mardanov A.V."/>
            <person name="Beletsky A.V."/>
            <person name="Banks D."/>
            <person name="Pimenov N.V."/>
            <person name="Frank Y.A."/>
            <person name="Karnachuk O.V."/>
            <person name="Ravin N.V."/>
        </authorList>
    </citation>
    <scope>NUCLEOTIDE SEQUENCE [LARGE SCALE GENOMIC DNA]</scope>
    <source>
        <strain evidence="4">BY5</strain>
    </source>
</reference>
<dbReference type="PROSITE" id="PS50075">
    <property type="entry name" value="CARRIER"/>
    <property type="match status" value="1"/>
</dbReference>
<dbReference type="InterPro" id="IPR006162">
    <property type="entry name" value="Ppantetheine_attach_site"/>
</dbReference>
<proteinExistence type="predicted"/>
<evidence type="ECO:0000259" key="3">
    <source>
        <dbReference type="PROSITE" id="PS50075"/>
    </source>
</evidence>
<feature type="domain" description="Carrier" evidence="3">
    <location>
        <begin position="4"/>
        <end position="82"/>
    </location>
</feature>
<gene>
    <name evidence="4" type="ORF">OZSIB_2512</name>
</gene>
<organism evidence="4 5">
    <name type="scientific">Candidatus Ozemobacter sibiricus</name>
    <dbReference type="NCBI Taxonomy" id="2268124"/>
    <lineage>
        <taxon>Bacteria</taxon>
        <taxon>Candidatus Ozemobacteria</taxon>
        <taxon>Candidatus Ozemobacterales</taxon>
        <taxon>Candidatus Ozemobacteraceae</taxon>
        <taxon>Candidatus Ozemobacter</taxon>
    </lineage>
</organism>
<keyword evidence="1" id="KW-0596">Phosphopantetheine</keyword>
<dbReference type="EMBL" id="QOQW01000003">
    <property type="protein sequence ID" value="RCK81135.1"/>
    <property type="molecule type" value="Genomic_DNA"/>
</dbReference>
<keyword evidence="2" id="KW-0597">Phosphoprotein</keyword>